<dbReference type="Proteomes" id="UP001280121">
    <property type="component" value="Unassembled WGS sequence"/>
</dbReference>
<dbReference type="EMBL" id="JANJYI010000002">
    <property type="protein sequence ID" value="KAK2660475.1"/>
    <property type="molecule type" value="Genomic_DNA"/>
</dbReference>
<comment type="caution">
    <text evidence="1">The sequence shown here is derived from an EMBL/GenBank/DDBJ whole genome shotgun (WGS) entry which is preliminary data.</text>
</comment>
<reference evidence="1" key="1">
    <citation type="journal article" date="2023" name="Plant J.">
        <title>Genome sequences and population genomics provide insights into the demographic history, inbreeding, and mutation load of two 'living fossil' tree species of Dipteronia.</title>
        <authorList>
            <person name="Feng Y."/>
            <person name="Comes H.P."/>
            <person name="Chen J."/>
            <person name="Zhu S."/>
            <person name="Lu R."/>
            <person name="Zhang X."/>
            <person name="Li P."/>
            <person name="Qiu J."/>
            <person name="Olsen K.M."/>
            <person name="Qiu Y."/>
        </authorList>
    </citation>
    <scope>NUCLEOTIDE SEQUENCE</scope>
    <source>
        <strain evidence="1">KIB01</strain>
    </source>
</reference>
<gene>
    <name evidence="1" type="ORF">Ddye_007008</name>
</gene>
<organism evidence="1 2">
    <name type="scientific">Dipteronia dyeriana</name>
    <dbReference type="NCBI Taxonomy" id="168575"/>
    <lineage>
        <taxon>Eukaryota</taxon>
        <taxon>Viridiplantae</taxon>
        <taxon>Streptophyta</taxon>
        <taxon>Embryophyta</taxon>
        <taxon>Tracheophyta</taxon>
        <taxon>Spermatophyta</taxon>
        <taxon>Magnoliopsida</taxon>
        <taxon>eudicotyledons</taxon>
        <taxon>Gunneridae</taxon>
        <taxon>Pentapetalae</taxon>
        <taxon>rosids</taxon>
        <taxon>malvids</taxon>
        <taxon>Sapindales</taxon>
        <taxon>Sapindaceae</taxon>
        <taxon>Hippocastanoideae</taxon>
        <taxon>Acereae</taxon>
        <taxon>Dipteronia</taxon>
    </lineage>
</organism>
<accession>A0AAE0CR29</accession>
<proteinExistence type="predicted"/>
<evidence type="ECO:0000313" key="2">
    <source>
        <dbReference type="Proteomes" id="UP001280121"/>
    </source>
</evidence>
<keyword evidence="2" id="KW-1185">Reference proteome</keyword>
<sequence>MLACLAVIAQISRSQLNICIVLIILLNEKEGSLIFSYPQPQDLSLALKTAIRQPEKSMKLIVQPLQEVWLIKQTLGRKQTTGTLVHRQVPILETWPYHPTATQQQFEMGNRRQLAE</sequence>
<dbReference type="AlphaFoldDB" id="A0AAE0CR29"/>
<evidence type="ECO:0000313" key="1">
    <source>
        <dbReference type="EMBL" id="KAK2660475.1"/>
    </source>
</evidence>
<name>A0AAE0CR29_9ROSI</name>
<protein>
    <submittedName>
        <fullName evidence="1">Uncharacterized protein</fullName>
    </submittedName>
</protein>